<dbReference type="GO" id="GO:0005507">
    <property type="term" value="F:copper ion binding"/>
    <property type="evidence" value="ECO:0007669"/>
    <property type="project" value="TreeGrafter"/>
</dbReference>
<dbReference type="AlphaFoldDB" id="A0A0D2J2M6"/>
<accession>A0A0D2J2M6</accession>
<name>A0A0D2J2M6_9EURO</name>
<evidence type="ECO:0000256" key="7">
    <source>
        <dbReference type="ARBA" id="ARBA00047989"/>
    </source>
</evidence>
<evidence type="ECO:0000313" key="11">
    <source>
        <dbReference type="Proteomes" id="UP000053617"/>
    </source>
</evidence>
<dbReference type="OrthoDB" id="10055554at2759"/>
<evidence type="ECO:0000313" key="10">
    <source>
        <dbReference type="EMBL" id="KIX03185.1"/>
    </source>
</evidence>
<dbReference type="RefSeq" id="XP_013270321.1">
    <property type="nucleotide sequence ID" value="XM_013414867.1"/>
</dbReference>
<dbReference type="GO" id="GO:0016787">
    <property type="term" value="F:hydrolase activity"/>
    <property type="evidence" value="ECO:0007669"/>
    <property type="project" value="UniProtKB-KW"/>
</dbReference>
<dbReference type="GO" id="GO:0017061">
    <property type="term" value="F:S-methyl-5-thioadenosine phosphorylase activity"/>
    <property type="evidence" value="ECO:0007669"/>
    <property type="project" value="UniProtKB-EC"/>
</dbReference>
<dbReference type="InterPro" id="IPR003730">
    <property type="entry name" value="Cu_polyphenol_OxRdtase"/>
</dbReference>
<sequence length="335" mass="37224">MPKATNANLDRYRRTPHLFPIYSVFHQFRDVGAAFTGKGTDPANRHFSFHRPPPVDNDPTEISQHFRANLQQLASAMGFEPGSLLLPNGAWPHSGHAIIAEDEEYTWIENEASGTLMPVVTKTTQVVTYDAIASRSSRHVLAVQGADCPAIFLYDPCARVMGLAHAGWKPLVRNVVGNVLEAMVQLGAHQRNILAYISAGAGDQYNVFKWDEDMEDSVTDVFVQGGRSDLLGDTTIRHEMTAQDCARLQAALGSRQTDTVEEVKATTTSFKLSYLARTELIRCGISESNISCNEESTIVERYLSPDREISGLMKYHSYRRECPHHGLSISVLFLK</sequence>
<dbReference type="Proteomes" id="UP000053617">
    <property type="component" value="Unassembled WGS sequence"/>
</dbReference>
<comment type="similarity">
    <text evidence="2">Belongs to the purine nucleoside phosphorylase YfiH/LACC1 family.</text>
</comment>
<organism evidence="10 11">
    <name type="scientific">Rhinocladiella mackenziei CBS 650.93</name>
    <dbReference type="NCBI Taxonomy" id="1442369"/>
    <lineage>
        <taxon>Eukaryota</taxon>
        <taxon>Fungi</taxon>
        <taxon>Dikarya</taxon>
        <taxon>Ascomycota</taxon>
        <taxon>Pezizomycotina</taxon>
        <taxon>Eurotiomycetes</taxon>
        <taxon>Chaetothyriomycetidae</taxon>
        <taxon>Chaetothyriales</taxon>
        <taxon>Herpotrichiellaceae</taxon>
        <taxon>Rhinocladiella</taxon>
    </lineage>
</organism>
<comment type="catalytic activity">
    <reaction evidence="1">
        <text>inosine + phosphate = alpha-D-ribose 1-phosphate + hypoxanthine</text>
        <dbReference type="Rhea" id="RHEA:27646"/>
        <dbReference type="ChEBI" id="CHEBI:17368"/>
        <dbReference type="ChEBI" id="CHEBI:17596"/>
        <dbReference type="ChEBI" id="CHEBI:43474"/>
        <dbReference type="ChEBI" id="CHEBI:57720"/>
        <dbReference type="EC" id="2.4.2.1"/>
    </reaction>
    <physiologicalReaction direction="left-to-right" evidence="1">
        <dbReference type="Rhea" id="RHEA:27647"/>
    </physiologicalReaction>
</comment>
<evidence type="ECO:0000256" key="1">
    <source>
        <dbReference type="ARBA" id="ARBA00000553"/>
    </source>
</evidence>
<dbReference type="VEuPathDB" id="FungiDB:Z518_06737"/>
<keyword evidence="6" id="KW-0862">Zinc</keyword>
<dbReference type="InterPro" id="IPR038371">
    <property type="entry name" value="Cu_polyphenol_OxRdtase_sf"/>
</dbReference>
<gene>
    <name evidence="10" type="ORF">Z518_06737</name>
</gene>
<proteinExistence type="inferred from homology"/>
<evidence type="ECO:0008006" key="12">
    <source>
        <dbReference type="Google" id="ProtNLM"/>
    </source>
</evidence>
<evidence type="ECO:0000256" key="5">
    <source>
        <dbReference type="ARBA" id="ARBA00022801"/>
    </source>
</evidence>
<dbReference type="GeneID" id="25294808"/>
<keyword evidence="3" id="KW-0808">Transferase</keyword>
<evidence type="ECO:0000256" key="3">
    <source>
        <dbReference type="ARBA" id="ARBA00022679"/>
    </source>
</evidence>
<evidence type="ECO:0000256" key="4">
    <source>
        <dbReference type="ARBA" id="ARBA00022723"/>
    </source>
</evidence>
<evidence type="ECO:0000256" key="9">
    <source>
        <dbReference type="ARBA" id="ARBA00049893"/>
    </source>
</evidence>
<keyword evidence="5" id="KW-0378">Hydrolase</keyword>
<dbReference type="SUPFAM" id="SSF64438">
    <property type="entry name" value="CNF1/YfiH-like putative cysteine hydrolases"/>
    <property type="match status" value="1"/>
</dbReference>
<comment type="catalytic activity">
    <reaction evidence="9">
        <text>S-methyl-5'-thioadenosine + phosphate = 5-(methylsulfanyl)-alpha-D-ribose 1-phosphate + adenine</text>
        <dbReference type="Rhea" id="RHEA:11852"/>
        <dbReference type="ChEBI" id="CHEBI:16708"/>
        <dbReference type="ChEBI" id="CHEBI:17509"/>
        <dbReference type="ChEBI" id="CHEBI:43474"/>
        <dbReference type="ChEBI" id="CHEBI:58533"/>
        <dbReference type="EC" id="2.4.2.28"/>
    </reaction>
    <physiologicalReaction direction="left-to-right" evidence="9">
        <dbReference type="Rhea" id="RHEA:11853"/>
    </physiologicalReaction>
</comment>
<evidence type="ECO:0000256" key="6">
    <source>
        <dbReference type="ARBA" id="ARBA00022833"/>
    </source>
</evidence>
<dbReference type="CDD" id="cd16833">
    <property type="entry name" value="YfiH"/>
    <property type="match status" value="1"/>
</dbReference>
<comment type="catalytic activity">
    <reaction evidence="8">
        <text>adenosine + phosphate = alpha-D-ribose 1-phosphate + adenine</text>
        <dbReference type="Rhea" id="RHEA:27642"/>
        <dbReference type="ChEBI" id="CHEBI:16335"/>
        <dbReference type="ChEBI" id="CHEBI:16708"/>
        <dbReference type="ChEBI" id="CHEBI:43474"/>
        <dbReference type="ChEBI" id="CHEBI:57720"/>
        <dbReference type="EC" id="2.4.2.1"/>
    </reaction>
    <physiologicalReaction direction="left-to-right" evidence="8">
        <dbReference type="Rhea" id="RHEA:27643"/>
    </physiologicalReaction>
</comment>
<reference evidence="10 11" key="1">
    <citation type="submission" date="2015-01" db="EMBL/GenBank/DDBJ databases">
        <title>The Genome Sequence of Rhinocladiella mackenzie CBS 650.93.</title>
        <authorList>
            <consortium name="The Broad Institute Genomics Platform"/>
            <person name="Cuomo C."/>
            <person name="de Hoog S."/>
            <person name="Gorbushina A."/>
            <person name="Stielow B."/>
            <person name="Teixiera M."/>
            <person name="Abouelleil A."/>
            <person name="Chapman S.B."/>
            <person name="Priest M."/>
            <person name="Young S.K."/>
            <person name="Wortman J."/>
            <person name="Nusbaum C."/>
            <person name="Birren B."/>
        </authorList>
    </citation>
    <scope>NUCLEOTIDE SEQUENCE [LARGE SCALE GENOMIC DNA]</scope>
    <source>
        <strain evidence="10 11">CBS 650.93</strain>
    </source>
</reference>
<dbReference type="PANTHER" id="PTHR30616">
    <property type="entry name" value="UNCHARACTERIZED PROTEIN YFIH"/>
    <property type="match status" value="1"/>
</dbReference>
<evidence type="ECO:0000256" key="8">
    <source>
        <dbReference type="ARBA" id="ARBA00048968"/>
    </source>
</evidence>
<dbReference type="HOGENOM" id="CLU_860995_0_0_1"/>
<dbReference type="PANTHER" id="PTHR30616:SF2">
    <property type="entry name" value="PURINE NUCLEOSIDE PHOSPHORYLASE LACC1"/>
    <property type="match status" value="1"/>
</dbReference>
<keyword evidence="11" id="KW-1185">Reference proteome</keyword>
<dbReference type="InterPro" id="IPR011324">
    <property type="entry name" value="Cytotoxic_necrot_fac-like_cat"/>
</dbReference>
<dbReference type="EMBL" id="KN847479">
    <property type="protein sequence ID" value="KIX03185.1"/>
    <property type="molecule type" value="Genomic_DNA"/>
</dbReference>
<dbReference type="Pfam" id="PF02578">
    <property type="entry name" value="Cu-oxidase_4"/>
    <property type="match status" value="1"/>
</dbReference>
<dbReference type="Gene3D" id="3.60.140.10">
    <property type="entry name" value="CNF1/YfiH-like putative cysteine hydrolases"/>
    <property type="match status" value="1"/>
</dbReference>
<comment type="catalytic activity">
    <reaction evidence="7">
        <text>adenosine + H2O + H(+) = inosine + NH4(+)</text>
        <dbReference type="Rhea" id="RHEA:24408"/>
        <dbReference type="ChEBI" id="CHEBI:15377"/>
        <dbReference type="ChEBI" id="CHEBI:15378"/>
        <dbReference type="ChEBI" id="CHEBI:16335"/>
        <dbReference type="ChEBI" id="CHEBI:17596"/>
        <dbReference type="ChEBI" id="CHEBI:28938"/>
        <dbReference type="EC" id="3.5.4.4"/>
    </reaction>
    <physiologicalReaction direction="left-to-right" evidence="7">
        <dbReference type="Rhea" id="RHEA:24409"/>
    </physiologicalReaction>
</comment>
<protein>
    <recommendedName>
        <fullName evidence="12">Purine nucleoside phosphorylase</fullName>
    </recommendedName>
</protein>
<keyword evidence="4" id="KW-0479">Metal-binding</keyword>
<evidence type="ECO:0000256" key="2">
    <source>
        <dbReference type="ARBA" id="ARBA00007353"/>
    </source>
</evidence>